<evidence type="ECO:0000313" key="3">
    <source>
        <dbReference type="EMBL" id="PWT29256.1"/>
    </source>
</evidence>
<organism evidence="3 4">
    <name type="scientific">Butyrivibrio fibrisolvens</name>
    <dbReference type="NCBI Taxonomy" id="831"/>
    <lineage>
        <taxon>Bacteria</taxon>
        <taxon>Bacillati</taxon>
        <taxon>Bacillota</taxon>
        <taxon>Clostridia</taxon>
        <taxon>Lachnospirales</taxon>
        <taxon>Lachnospiraceae</taxon>
        <taxon>Butyrivibrio</taxon>
    </lineage>
</organism>
<protein>
    <submittedName>
        <fullName evidence="3">2-C-methyl-D-erythritol 4-phosphate cytidylyltransferase</fullName>
    </submittedName>
</protein>
<dbReference type="PROSITE" id="PS01295">
    <property type="entry name" value="ISPD"/>
    <property type="match status" value="1"/>
</dbReference>
<dbReference type="PANTHER" id="PTHR32125">
    <property type="entry name" value="2-C-METHYL-D-ERYTHRITOL 4-PHOSPHATE CYTIDYLYLTRANSFERASE, CHLOROPLASTIC"/>
    <property type="match status" value="1"/>
</dbReference>
<dbReference type="GO" id="GO:0050518">
    <property type="term" value="F:2-C-methyl-D-erythritol 4-phosphate cytidylyltransferase activity"/>
    <property type="evidence" value="ECO:0007669"/>
    <property type="project" value="TreeGrafter"/>
</dbReference>
<gene>
    <name evidence="3" type="ORF">CPT75_20205</name>
</gene>
<dbReference type="InterPro" id="IPR029044">
    <property type="entry name" value="Nucleotide-diphossugar_trans"/>
</dbReference>
<comment type="caution">
    <text evidence="3">The sequence shown here is derived from an EMBL/GenBank/DDBJ whole genome shotgun (WGS) entry which is preliminary data.</text>
</comment>
<name>A0A317G7D3_BUTFI</name>
<keyword evidence="4" id="KW-1185">Reference proteome</keyword>
<sequence length="271" mass="30317">MTIAIILAGGTGSRIKSDIPKQFIELSGQMMIMHALAPFGESDMIDNIQIVTDESWRDKIEDAIFEDPESAIAEKFLGFSNPGENRQMSVFNAMKDLKLIFDVARTNDDSANVSADAKENADCSKYMVHSKFKAIDNIIIHDAARPFVTVENIDECIRTLDEHEGAMPVLPMKDTVYFSRTGKHVDELLNRSCIYAGQAPEAFRFDKYMKANEALLPDKILMVKGSTEPAIMAGMDVAMIPGDQRNFKVTTDEDLARAREILGVNFRNFYT</sequence>
<accession>A0A317G7D3</accession>
<dbReference type="InterPro" id="IPR050088">
    <property type="entry name" value="IspD/TarI_cytidylyltransf_bact"/>
</dbReference>
<keyword evidence="2 3" id="KW-0548">Nucleotidyltransferase</keyword>
<dbReference type="EMBL" id="NXNG01000001">
    <property type="protein sequence ID" value="PWT29256.1"/>
    <property type="molecule type" value="Genomic_DNA"/>
</dbReference>
<dbReference type="InterPro" id="IPR018294">
    <property type="entry name" value="ISPD_synthase_CS"/>
</dbReference>
<evidence type="ECO:0000256" key="2">
    <source>
        <dbReference type="ARBA" id="ARBA00022695"/>
    </source>
</evidence>
<dbReference type="RefSeq" id="WP_110074193.1">
    <property type="nucleotide sequence ID" value="NZ_CM009896.1"/>
</dbReference>
<dbReference type="Pfam" id="PF01128">
    <property type="entry name" value="IspD"/>
    <property type="match status" value="2"/>
</dbReference>
<evidence type="ECO:0000256" key="1">
    <source>
        <dbReference type="ARBA" id="ARBA00022679"/>
    </source>
</evidence>
<dbReference type="PANTHER" id="PTHR32125:SF8">
    <property type="entry name" value="RIBITOL-5-PHOSPHATE CYTIDYLYLTRANSFERASE"/>
    <property type="match status" value="1"/>
</dbReference>
<reference evidence="3 4" key="1">
    <citation type="submission" date="2017-09" db="EMBL/GenBank/DDBJ databases">
        <title>High-quality draft genome sequence of Butyrivibrio fibrisolvens INBov1, isolated from cow rumen.</title>
        <authorList>
            <person name="Rodriguez Hernaez J."/>
            <person name="Rivarola M."/>
            <person name="Paniego N."/>
            <person name="Cravero S."/>
            <person name="Ceron Cucchi M."/>
            <person name="Martinez M.C."/>
        </authorList>
    </citation>
    <scope>NUCLEOTIDE SEQUENCE [LARGE SCALE GENOMIC DNA]</scope>
    <source>
        <strain evidence="3 4">INBov1</strain>
    </source>
</reference>
<dbReference type="Proteomes" id="UP000245488">
    <property type="component" value="Chromosome"/>
</dbReference>
<dbReference type="AlphaFoldDB" id="A0A317G7D3"/>
<proteinExistence type="predicted"/>
<evidence type="ECO:0000313" key="4">
    <source>
        <dbReference type="Proteomes" id="UP000245488"/>
    </source>
</evidence>
<dbReference type="GO" id="GO:0008299">
    <property type="term" value="P:isoprenoid biosynthetic process"/>
    <property type="evidence" value="ECO:0007669"/>
    <property type="project" value="InterPro"/>
</dbReference>
<dbReference type="SUPFAM" id="SSF53448">
    <property type="entry name" value="Nucleotide-diphospho-sugar transferases"/>
    <property type="match status" value="1"/>
</dbReference>
<dbReference type="CDD" id="cd02516">
    <property type="entry name" value="CDP-ME_synthetase"/>
    <property type="match status" value="1"/>
</dbReference>
<dbReference type="Gene3D" id="3.90.550.10">
    <property type="entry name" value="Spore Coat Polysaccharide Biosynthesis Protein SpsA, Chain A"/>
    <property type="match status" value="1"/>
</dbReference>
<keyword evidence="1 3" id="KW-0808">Transferase</keyword>
<dbReference type="InterPro" id="IPR034683">
    <property type="entry name" value="IspD/TarI"/>
</dbReference>